<feature type="domain" description="Low molecular weight protein antigen 6 PH" evidence="2">
    <location>
        <begin position="63"/>
        <end position="94"/>
    </location>
</feature>
<gene>
    <name evidence="3" type="ORF">ADL17_12200</name>
</gene>
<evidence type="ECO:0000313" key="3">
    <source>
        <dbReference type="EMBL" id="KUJ44005.1"/>
    </source>
</evidence>
<accession>A0A9X0LBG4</accession>
<dbReference type="Pfam" id="PF10756">
    <property type="entry name" value="bPH_6"/>
    <property type="match status" value="1"/>
</dbReference>
<proteinExistence type="predicted"/>
<evidence type="ECO:0000313" key="4">
    <source>
        <dbReference type="Proteomes" id="UP000053246"/>
    </source>
</evidence>
<feature type="transmembrane region" description="Helical" evidence="1">
    <location>
        <begin position="42"/>
        <end position="62"/>
    </location>
</feature>
<name>A0A9X0LBG4_9ACTN</name>
<protein>
    <recommendedName>
        <fullName evidence="2">Low molecular weight protein antigen 6 PH domain-containing protein</fullName>
    </recommendedName>
</protein>
<keyword evidence="1" id="KW-1133">Transmembrane helix</keyword>
<reference evidence="3 4" key="1">
    <citation type="submission" date="2015-10" db="EMBL/GenBank/DDBJ databases">
        <authorList>
            <person name="Ju K.-S."/>
            <person name="Doroghazi J.R."/>
            <person name="Metcalf W.W."/>
        </authorList>
    </citation>
    <scope>NUCLEOTIDE SEQUENCE [LARGE SCALE GENOMIC DNA]</scope>
    <source>
        <strain evidence="3 4">NRRL B-24793</strain>
    </source>
</reference>
<feature type="transmembrane region" description="Helical" evidence="1">
    <location>
        <begin position="12"/>
        <end position="30"/>
    </location>
</feature>
<sequence>MRPIVIRPRIQIPVLVVLSAVWALLGVTYFTSGDVVAERDWFGIVLGSLLLASGMAGVWRALRLGVVVDAAGVRVRNFASRDQIIPWNSLQSIDCLQVDVRAGIPLYAPVLHFHSDVDAVPLPTLGSYSRHAVERTVDELRSLANGTG</sequence>
<organism evidence="3 4">
    <name type="scientific">Micromonospora maris</name>
    <dbReference type="NCBI Taxonomy" id="1003110"/>
    <lineage>
        <taxon>Bacteria</taxon>
        <taxon>Bacillati</taxon>
        <taxon>Actinomycetota</taxon>
        <taxon>Actinomycetes</taxon>
        <taxon>Micromonosporales</taxon>
        <taxon>Micromonosporaceae</taxon>
        <taxon>Micromonospora</taxon>
    </lineage>
</organism>
<keyword evidence="4" id="KW-1185">Reference proteome</keyword>
<keyword evidence="1" id="KW-0812">Transmembrane</keyword>
<keyword evidence="1" id="KW-0472">Membrane</keyword>
<dbReference type="AlphaFoldDB" id="A0A9X0LBG4"/>
<dbReference type="Proteomes" id="UP000053246">
    <property type="component" value="Unassembled WGS sequence"/>
</dbReference>
<dbReference type="InterPro" id="IPR019692">
    <property type="entry name" value="CFP-6_PH"/>
</dbReference>
<dbReference type="EMBL" id="LMWI01000002">
    <property type="protein sequence ID" value="KUJ44005.1"/>
    <property type="molecule type" value="Genomic_DNA"/>
</dbReference>
<evidence type="ECO:0000259" key="2">
    <source>
        <dbReference type="Pfam" id="PF10756"/>
    </source>
</evidence>
<evidence type="ECO:0000256" key="1">
    <source>
        <dbReference type="SAM" id="Phobius"/>
    </source>
</evidence>
<dbReference type="RefSeq" id="WP_013733144.1">
    <property type="nucleotide sequence ID" value="NZ_LMWI01000002.1"/>
</dbReference>
<comment type="caution">
    <text evidence="3">The sequence shown here is derived from an EMBL/GenBank/DDBJ whole genome shotgun (WGS) entry which is preliminary data.</text>
</comment>